<dbReference type="Gene3D" id="3.40.50.261">
    <property type="entry name" value="Succinyl-CoA synthetase domains"/>
    <property type="match status" value="2"/>
</dbReference>
<dbReference type="Proteomes" id="UP000237073">
    <property type="component" value="Unassembled WGS sequence"/>
</dbReference>
<dbReference type="EMBL" id="PQGE01000003">
    <property type="protein sequence ID" value="POP46864.1"/>
    <property type="molecule type" value="Genomic_DNA"/>
</dbReference>
<dbReference type="GO" id="GO:0006099">
    <property type="term" value="P:tricarboxylic acid cycle"/>
    <property type="evidence" value="ECO:0007669"/>
    <property type="project" value="TreeGrafter"/>
</dbReference>
<dbReference type="Pfam" id="PF02629">
    <property type="entry name" value="CoA_binding"/>
    <property type="match status" value="1"/>
</dbReference>
<keyword evidence="5" id="KW-1185">Reference proteome</keyword>
<dbReference type="Pfam" id="PF00549">
    <property type="entry name" value="Ligase_CoA"/>
    <property type="match status" value="1"/>
</dbReference>
<dbReference type="PANTHER" id="PTHR11117">
    <property type="entry name" value="SUCCINYL-COA LIGASE SUBUNIT ALPHA"/>
    <property type="match status" value="1"/>
</dbReference>
<feature type="domain" description="ATP-citrate synthase/succinyl-CoA ligase C-terminal" evidence="1">
    <location>
        <begin position="336"/>
        <end position="489"/>
    </location>
</feature>
<gene>
    <name evidence="4" type="ORF">CHU32_08100</name>
    <name evidence="3" type="ORF">CHU33_05150</name>
</gene>
<dbReference type="AlphaFoldDB" id="A0A2P5GSQ5"/>
<evidence type="ECO:0000313" key="4">
    <source>
        <dbReference type="EMBL" id="POP49601.1"/>
    </source>
</evidence>
<dbReference type="OrthoDB" id="5580580at2"/>
<dbReference type="RefSeq" id="WP_103675001.1">
    <property type="nucleotide sequence ID" value="NZ_PQGD01000005.1"/>
</dbReference>
<dbReference type="GO" id="GO:0005829">
    <property type="term" value="C:cytosol"/>
    <property type="evidence" value="ECO:0007669"/>
    <property type="project" value="TreeGrafter"/>
</dbReference>
<feature type="domain" description="CoA-binding" evidence="2">
    <location>
        <begin position="196"/>
        <end position="287"/>
    </location>
</feature>
<sequence length="555" mass="58799">MIHAFIKKGCFQDSVSLMIISRKLSESENVDDVSVMMGTPANKSLLDTTGFWHADFASATPNDICIAVRTDSDDTMIMQTILQQLEDALKTLAQGTGGEQSLQQVRRWESACQKLSTANVTLISVAGEYAAELAHQALDHDKNVMIFSDNVSLDDEIELKNRARDKGLLVMGPDCGTAMIAGTPLAFANVMPEGCIGIIGASGTGIQELASQIALNEEGITHAIGLGGRDLSAEVGGISALTALEMLTADDKSRVLAFVSKPPAGAVRQRIITAMKASGKPVVALFLGYRSPVSRDENVWFATTLDEAARLACLLARVADRRQALPEVSGGVVRGLYTGGTLAAEAAGLLADYLNATTDAAHPHGMMLDWAGHQVVDLGDDFYTVGRPHPMIDPSLRNQLIADLAFKPQVRVLLLDVVIGFGATADPAASLVDAFQRACAGRDAEQPLVAIATVTGTESDPQSRSQQIATLEDAGIVVVNSLPEATLLAVELIRLPLCAPARKPAKLLEGVAVINAGLRSFALDLQAAGTPVIHYQWAPIAGGNKKLARLLERLQ</sequence>
<dbReference type="NCBIfam" id="NF004760">
    <property type="entry name" value="PRK06091.1"/>
    <property type="match status" value="1"/>
</dbReference>
<dbReference type="InterPro" id="IPR003781">
    <property type="entry name" value="CoA-bd"/>
</dbReference>
<dbReference type="SUPFAM" id="SSF52210">
    <property type="entry name" value="Succinyl-CoA synthetase domains"/>
    <property type="match status" value="2"/>
</dbReference>
<protein>
    <submittedName>
        <fullName evidence="4">Acyl-CoA synthetase FdrA</fullName>
    </submittedName>
</protein>
<proteinExistence type="predicted"/>
<dbReference type="Proteomes" id="UP000247005">
    <property type="component" value="Unassembled WGS sequence"/>
</dbReference>
<evidence type="ECO:0000313" key="5">
    <source>
        <dbReference type="Proteomes" id="UP000237073"/>
    </source>
</evidence>
<dbReference type="EMBL" id="PQGD01000005">
    <property type="protein sequence ID" value="POP49601.1"/>
    <property type="molecule type" value="Genomic_DNA"/>
</dbReference>
<evidence type="ECO:0000259" key="2">
    <source>
        <dbReference type="Pfam" id="PF02629"/>
    </source>
</evidence>
<evidence type="ECO:0000313" key="6">
    <source>
        <dbReference type="Proteomes" id="UP000247005"/>
    </source>
</evidence>
<dbReference type="InterPro" id="IPR005811">
    <property type="entry name" value="SUCC_ACL_C"/>
</dbReference>
<accession>A0A2P5GSQ5</accession>
<comment type="caution">
    <text evidence="4">The sequence shown here is derived from an EMBL/GenBank/DDBJ whole genome shotgun (WGS) entry which is preliminary data.</text>
</comment>
<organism evidence="4 6">
    <name type="scientific">Superficieibacter electus</name>
    <dbReference type="NCBI Taxonomy" id="2022662"/>
    <lineage>
        <taxon>Bacteria</taxon>
        <taxon>Pseudomonadati</taxon>
        <taxon>Pseudomonadota</taxon>
        <taxon>Gammaproteobacteria</taxon>
        <taxon>Enterobacterales</taxon>
        <taxon>Enterobacteriaceae</taxon>
        <taxon>Superficieibacter</taxon>
    </lineage>
</organism>
<name>A0A2P5GSQ5_9ENTR</name>
<dbReference type="GO" id="GO:0004776">
    <property type="term" value="F:succinate-CoA ligase (GDP-forming) activity"/>
    <property type="evidence" value="ECO:0007669"/>
    <property type="project" value="TreeGrafter"/>
</dbReference>
<dbReference type="GO" id="GO:0004775">
    <property type="term" value="F:succinate-CoA ligase (ADP-forming) activity"/>
    <property type="evidence" value="ECO:0007669"/>
    <property type="project" value="TreeGrafter"/>
</dbReference>
<dbReference type="PANTHER" id="PTHR11117:SF24">
    <property type="entry name" value="PROTEIN FDRA"/>
    <property type="match status" value="1"/>
</dbReference>
<dbReference type="InterPro" id="IPR016102">
    <property type="entry name" value="Succinyl-CoA_synth-like"/>
</dbReference>
<dbReference type="Gene3D" id="3.40.50.720">
    <property type="entry name" value="NAD(P)-binding Rossmann-like Domain"/>
    <property type="match status" value="1"/>
</dbReference>
<reference evidence="5 6" key="1">
    <citation type="submission" date="2018-01" db="EMBL/GenBank/DDBJ databases">
        <title>Superficieibacter electus gen. nov., sp. nov., an extended-spectrum beta-lactamase possessing member of the Enterobacteriaceae family, isolated from intensive care unit surfaces.</title>
        <authorList>
            <person name="Potter R.F."/>
            <person name="D'Souza A.W."/>
        </authorList>
    </citation>
    <scope>NUCLEOTIDE SEQUENCE [LARGE SCALE GENOMIC DNA]</scope>
    <source>
        <strain evidence="4 6">BP-1</strain>
        <strain evidence="3 5">BP-2</strain>
    </source>
</reference>
<evidence type="ECO:0000259" key="1">
    <source>
        <dbReference type="Pfam" id="PF00549"/>
    </source>
</evidence>
<evidence type="ECO:0000313" key="3">
    <source>
        <dbReference type="EMBL" id="POP46864.1"/>
    </source>
</evidence>
<dbReference type="GO" id="GO:0009361">
    <property type="term" value="C:succinate-CoA ligase complex (ADP-forming)"/>
    <property type="evidence" value="ECO:0007669"/>
    <property type="project" value="TreeGrafter"/>
</dbReference>